<sequence length="87" mass="9704">MAASATFGLAAPAEFGLTANINKTSVMDISAINIDLEHRFVDIPVCDLDVFEDYWNEHDYGPQVAPLNRLWLRSSAREATNCIYLVD</sequence>
<evidence type="ECO:0000313" key="1">
    <source>
        <dbReference type="EMBL" id="KAJ5504777.1"/>
    </source>
</evidence>
<reference evidence="1" key="2">
    <citation type="journal article" date="2023" name="IMA Fungus">
        <title>Comparative genomic study of the Penicillium genus elucidates a diverse pangenome and 15 lateral gene transfer events.</title>
        <authorList>
            <person name="Petersen C."/>
            <person name="Sorensen T."/>
            <person name="Nielsen M.R."/>
            <person name="Sondergaard T.E."/>
            <person name="Sorensen J.L."/>
            <person name="Fitzpatrick D.A."/>
            <person name="Frisvad J.C."/>
            <person name="Nielsen K.L."/>
        </authorList>
    </citation>
    <scope>NUCLEOTIDE SEQUENCE</scope>
    <source>
        <strain evidence="1">IBT 29495</strain>
    </source>
</reference>
<evidence type="ECO:0000313" key="2">
    <source>
        <dbReference type="Proteomes" id="UP001149954"/>
    </source>
</evidence>
<comment type="caution">
    <text evidence="1">The sequence shown here is derived from an EMBL/GenBank/DDBJ whole genome shotgun (WGS) entry which is preliminary data.</text>
</comment>
<name>A0A9W9XWV5_9EURO</name>
<organism evidence="1 2">
    <name type="scientific">Penicillium fimorum</name>
    <dbReference type="NCBI Taxonomy" id="1882269"/>
    <lineage>
        <taxon>Eukaryota</taxon>
        <taxon>Fungi</taxon>
        <taxon>Dikarya</taxon>
        <taxon>Ascomycota</taxon>
        <taxon>Pezizomycotina</taxon>
        <taxon>Eurotiomycetes</taxon>
        <taxon>Eurotiomycetidae</taxon>
        <taxon>Eurotiales</taxon>
        <taxon>Aspergillaceae</taxon>
        <taxon>Penicillium</taxon>
    </lineage>
</organism>
<dbReference type="Proteomes" id="UP001149954">
    <property type="component" value="Unassembled WGS sequence"/>
</dbReference>
<dbReference type="EMBL" id="JAPWDS010000003">
    <property type="protein sequence ID" value="KAJ5504777.1"/>
    <property type="molecule type" value="Genomic_DNA"/>
</dbReference>
<reference evidence="1" key="1">
    <citation type="submission" date="2022-12" db="EMBL/GenBank/DDBJ databases">
        <authorList>
            <person name="Petersen C."/>
        </authorList>
    </citation>
    <scope>NUCLEOTIDE SEQUENCE</scope>
    <source>
        <strain evidence="1">IBT 29495</strain>
    </source>
</reference>
<keyword evidence="2" id="KW-1185">Reference proteome</keyword>
<gene>
    <name evidence="1" type="ORF">N7463_007651</name>
</gene>
<proteinExistence type="predicted"/>
<protein>
    <submittedName>
        <fullName evidence="1">Uncharacterized protein</fullName>
    </submittedName>
</protein>
<accession>A0A9W9XWV5</accession>
<dbReference type="AlphaFoldDB" id="A0A9W9XWV5"/>
<dbReference type="OrthoDB" id="10361378at2759"/>